<organism evidence="1 2">
    <name type="scientific">Delitschia confertaspora ATCC 74209</name>
    <dbReference type="NCBI Taxonomy" id="1513339"/>
    <lineage>
        <taxon>Eukaryota</taxon>
        <taxon>Fungi</taxon>
        <taxon>Dikarya</taxon>
        <taxon>Ascomycota</taxon>
        <taxon>Pezizomycotina</taxon>
        <taxon>Dothideomycetes</taxon>
        <taxon>Pleosporomycetidae</taxon>
        <taxon>Pleosporales</taxon>
        <taxon>Delitschiaceae</taxon>
        <taxon>Delitschia</taxon>
    </lineage>
</organism>
<proteinExistence type="predicted"/>
<sequence>MASAADIRQYFQSNCVGGYVEFANVASGHCCTTSFPSATPTSGFPSLAVLNADFGTQLFGYQRTRNGDDCGAIAAQQATGVMIPEMIVGLDLDPIIGRFAASRWYPARPVEKRYARACAPTITEKCESAVMPNRVVLDDGDLFELEGLDEETNRELIAFALNGATVGEVPDRFAEFKRNRVKGEP</sequence>
<protein>
    <submittedName>
        <fullName evidence="1">Uncharacterized protein</fullName>
    </submittedName>
</protein>
<reference evidence="1" key="1">
    <citation type="journal article" date="2020" name="Stud. Mycol.">
        <title>101 Dothideomycetes genomes: a test case for predicting lifestyles and emergence of pathogens.</title>
        <authorList>
            <person name="Haridas S."/>
            <person name="Albert R."/>
            <person name="Binder M."/>
            <person name="Bloem J."/>
            <person name="Labutti K."/>
            <person name="Salamov A."/>
            <person name="Andreopoulos B."/>
            <person name="Baker S."/>
            <person name="Barry K."/>
            <person name="Bills G."/>
            <person name="Bluhm B."/>
            <person name="Cannon C."/>
            <person name="Castanera R."/>
            <person name="Culley D."/>
            <person name="Daum C."/>
            <person name="Ezra D."/>
            <person name="Gonzalez J."/>
            <person name="Henrissat B."/>
            <person name="Kuo A."/>
            <person name="Liang C."/>
            <person name="Lipzen A."/>
            <person name="Lutzoni F."/>
            <person name="Magnuson J."/>
            <person name="Mondo S."/>
            <person name="Nolan M."/>
            <person name="Ohm R."/>
            <person name="Pangilinan J."/>
            <person name="Park H.-J."/>
            <person name="Ramirez L."/>
            <person name="Alfaro M."/>
            <person name="Sun H."/>
            <person name="Tritt A."/>
            <person name="Yoshinaga Y."/>
            <person name="Zwiers L.-H."/>
            <person name="Turgeon B."/>
            <person name="Goodwin S."/>
            <person name="Spatafora J."/>
            <person name="Crous P."/>
            <person name="Grigoriev I."/>
        </authorList>
    </citation>
    <scope>NUCLEOTIDE SEQUENCE</scope>
    <source>
        <strain evidence="1">ATCC 74209</strain>
    </source>
</reference>
<dbReference type="OrthoDB" id="3791760at2759"/>
<keyword evidence="2" id="KW-1185">Reference proteome</keyword>
<dbReference type="Proteomes" id="UP000799536">
    <property type="component" value="Unassembled WGS sequence"/>
</dbReference>
<name>A0A9P4JNQ5_9PLEO</name>
<comment type="caution">
    <text evidence="1">The sequence shown here is derived from an EMBL/GenBank/DDBJ whole genome shotgun (WGS) entry which is preliminary data.</text>
</comment>
<gene>
    <name evidence="1" type="ORF">GQ43DRAFT_472929</name>
</gene>
<evidence type="ECO:0000313" key="2">
    <source>
        <dbReference type="Proteomes" id="UP000799536"/>
    </source>
</evidence>
<dbReference type="AlphaFoldDB" id="A0A9P4JNQ5"/>
<accession>A0A9P4JNQ5</accession>
<dbReference type="EMBL" id="ML994034">
    <property type="protein sequence ID" value="KAF2200187.1"/>
    <property type="molecule type" value="Genomic_DNA"/>
</dbReference>
<evidence type="ECO:0000313" key="1">
    <source>
        <dbReference type="EMBL" id="KAF2200187.1"/>
    </source>
</evidence>